<gene>
    <name evidence="1" type="ORF">K461DRAFT_64424</name>
</gene>
<evidence type="ECO:0000313" key="2">
    <source>
        <dbReference type="Proteomes" id="UP000799439"/>
    </source>
</evidence>
<comment type="caution">
    <text evidence="1">The sequence shown here is derived from an EMBL/GenBank/DDBJ whole genome shotgun (WGS) entry which is preliminary data.</text>
</comment>
<dbReference type="Proteomes" id="UP000799439">
    <property type="component" value="Unassembled WGS sequence"/>
</dbReference>
<accession>A0A9P4MC85</accession>
<organism evidence="1 2">
    <name type="scientific">Myriangium duriaei CBS 260.36</name>
    <dbReference type="NCBI Taxonomy" id="1168546"/>
    <lineage>
        <taxon>Eukaryota</taxon>
        <taxon>Fungi</taxon>
        <taxon>Dikarya</taxon>
        <taxon>Ascomycota</taxon>
        <taxon>Pezizomycotina</taxon>
        <taxon>Dothideomycetes</taxon>
        <taxon>Dothideomycetidae</taxon>
        <taxon>Myriangiales</taxon>
        <taxon>Myriangiaceae</taxon>
        <taxon>Myriangium</taxon>
    </lineage>
</organism>
<name>A0A9P4MC85_9PEZI</name>
<dbReference type="EMBL" id="ML996093">
    <property type="protein sequence ID" value="KAF2148455.1"/>
    <property type="molecule type" value="Genomic_DNA"/>
</dbReference>
<reference evidence="1" key="1">
    <citation type="journal article" date="2020" name="Stud. Mycol.">
        <title>101 Dothideomycetes genomes: a test case for predicting lifestyles and emergence of pathogens.</title>
        <authorList>
            <person name="Haridas S."/>
            <person name="Albert R."/>
            <person name="Binder M."/>
            <person name="Bloem J."/>
            <person name="Labutti K."/>
            <person name="Salamov A."/>
            <person name="Andreopoulos B."/>
            <person name="Baker S."/>
            <person name="Barry K."/>
            <person name="Bills G."/>
            <person name="Bluhm B."/>
            <person name="Cannon C."/>
            <person name="Castanera R."/>
            <person name="Culley D."/>
            <person name="Daum C."/>
            <person name="Ezra D."/>
            <person name="Gonzalez J."/>
            <person name="Henrissat B."/>
            <person name="Kuo A."/>
            <person name="Liang C."/>
            <person name="Lipzen A."/>
            <person name="Lutzoni F."/>
            <person name="Magnuson J."/>
            <person name="Mondo S."/>
            <person name="Nolan M."/>
            <person name="Ohm R."/>
            <person name="Pangilinan J."/>
            <person name="Park H.-J."/>
            <person name="Ramirez L."/>
            <person name="Alfaro M."/>
            <person name="Sun H."/>
            <person name="Tritt A."/>
            <person name="Yoshinaga Y."/>
            <person name="Zwiers L.-H."/>
            <person name="Turgeon B."/>
            <person name="Goodwin S."/>
            <person name="Spatafora J."/>
            <person name="Crous P."/>
            <person name="Grigoriev I."/>
        </authorList>
    </citation>
    <scope>NUCLEOTIDE SEQUENCE</scope>
    <source>
        <strain evidence="1">CBS 260.36</strain>
    </source>
</reference>
<dbReference type="AlphaFoldDB" id="A0A9P4MC85"/>
<sequence length="187" mass="21657">MKNKWLAIGGPVRRLQATTAMEFYFRDTDWQPRATPDHEGGLEFEDDSDDWRSEYHVLSVVSRYLDSGLSPPMTRRVGEALEPGPDDHCTVTSNFLRLWMIFKGSVAVHPPFHLLDFAPYERLGFAIWSKTRLAIWGSIGGDLSEWDDDFIHAWFSVLLEQDAEKFQSDVQVWNRQNATQAWHPLYP</sequence>
<keyword evidence="2" id="KW-1185">Reference proteome</keyword>
<protein>
    <submittedName>
        <fullName evidence="1">Uncharacterized protein</fullName>
    </submittedName>
</protein>
<evidence type="ECO:0000313" key="1">
    <source>
        <dbReference type="EMBL" id="KAF2148455.1"/>
    </source>
</evidence>
<proteinExistence type="predicted"/>